<gene>
    <name evidence="4" type="ORF">GUITHDRAFT_164044</name>
</gene>
<dbReference type="HOGENOM" id="CLU_048756_2_2_1"/>
<dbReference type="Pfam" id="PF02567">
    <property type="entry name" value="PhzC-PhzF"/>
    <property type="match status" value="1"/>
</dbReference>
<keyword evidence="2" id="KW-0413">Isomerase</keyword>
<dbReference type="PaxDb" id="55529-EKX42883"/>
<dbReference type="eggNOG" id="KOG3033">
    <property type="taxonomic scope" value="Eukaryota"/>
</dbReference>
<evidence type="ECO:0000313" key="5">
    <source>
        <dbReference type="EnsemblProtists" id="EKX42883"/>
    </source>
</evidence>
<reference evidence="4 6" key="1">
    <citation type="journal article" date="2012" name="Nature">
        <title>Algal genomes reveal evolutionary mosaicism and the fate of nucleomorphs.</title>
        <authorList>
            <consortium name="DOE Joint Genome Institute"/>
            <person name="Curtis B.A."/>
            <person name="Tanifuji G."/>
            <person name="Burki F."/>
            <person name="Gruber A."/>
            <person name="Irimia M."/>
            <person name="Maruyama S."/>
            <person name="Arias M.C."/>
            <person name="Ball S.G."/>
            <person name="Gile G.H."/>
            <person name="Hirakawa Y."/>
            <person name="Hopkins J.F."/>
            <person name="Kuo A."/>
            <person name="Rensing S.A."/>
            <person name="Schmutz J."/>
            <person name="Symeonidi A."/>
            <person name="Elias M."/>
            <person name="Eveleigh R.J."/>
            <person name="Herman E.K."/>
            <person name="Klute M.J."/>
            <person name="Nakayama T."/>
            <person name="Obornik M."/>
            <person name="Reyes-Prieto A."/>
            <person name="Armbrust E.V."/>
            <person name="Aves S.J."/>
            <person name="Beiko R.G."/>
            <person name="Coutinho P."/>
            <person name="Dacks J.B."/>
            <person name="Durnford D.G."/>
            <person name="Fast N.M."/>
            <person name="Green B.R."/>
            <person name="Grisdale C.J."/>
            <person name="Hempel F."/>
            <person name="Henrissat B."/>
            <person name="Hoppner M.P."/>
            <person name="Ishida K."/>
            <person name="Kim E."/>
            <person name="Koreny L."/>
            <person name="Kroth P.G."/>
            <person name="Liu Y."/>
            <person name="Malik S.B."/>
            <person name="Maier U.G."/>
            <person name="McRose D."/>
            <person name="Mock T."/>
            <person name="Neilson J.A."/>
            <person name="Onodera N.T."/>
            <person name="Poole A.M."/>
            <person name="Pritham E.J."/>
            <person name="Richards T.A."/>
            <person name="Rocap G."/>
            <person name="Roy S.W."/>
            <person name="Sarai C."/>
            <person name="Schaack S."/>
            <person name="Shirato S."/>
            <person name="Slamovits C.H."/>
            <person name="Spencer D.F."/>
            <person name="Suzuki S."/>
            <person name="Worden A.Z."/>
            <person name="Zauner S."/>
            <person name="Barry K."/>
            <person name="Bell C."/>
            <person name="Bharti A.K."/>
            <person name="Crow J.A."/>
            <person name="Grimwood J."/>
            <person name="Kramer R."/>
            <person name="Lindquist E."/>
            <person name="Lucas S."/>
            <person name="Salamov A."/>
            <person name="McFadden G.I."/>
            <person name="Lane C.E."/>
            <person name="Keeling P.J."/>
            <person name="Gray M.W."/>
            <person name="Grigoriev I.V."/>
            <person name="Archibald J.M."/>
        </authorList>
    </citation>
    <scope>NUCLEOTIDE SEQUENCE</scope>
    <source>
        <strain evidence="4 6">CCMP2712</strain>
    </source>
</reference>
<dbReference type="PIRSF" id="PIRSF016184">
    <property type="entry name" value="PhzC_PhzF"/>
    <property type="match status" value="1"/>
</dbReference>
<evidence type="ECO:0000256" key="1">
    <source>
        <dbReference type="ARBA" id="ARBA00008270"/>
    </source>
</evidence>
<dbReference type="OrthoDB" id="75169at2759"/>
<organism evidence="4">
    <name type="scientific">Guillardia theta (strain CCMP2712)</name>
    <name type="common">Cryptophyte</name>
    <dbReference type="NCBI Taxonomy" id="905079"/>
    <lineage>
        <taxon>Eukaryota</taxon>
        <taxon>Cryptophyceae</taxon>
        <taxon>Pyrenomonadales</taxon>
        <taxon>Geminigeraceae</taxon>
        <taxon>Guillardia</taxon>
    </lineage>
</organism>
<dbReference type="KEGG" id="gtt:GUITHDRAFT_164044"/>
<evidence type="ECO:0000313" key="6">
    <source>
        <dbReference type="Proteomes" id="UP000011087"/>
    </source>
</evidence>
<dbReference type="STRING" id="905079.L1J2Y6"/>
<feature type="active site" evidence="3">
    <location>
        <position position="52"/>
    </location>
</feature>
<dbReference type="EnsemblProtists" id="EKX42883">
    <property type="protein sequence ID" value="EKX42883"/>
    <property type="gene ID" value="GUITHDRAFT_164044"/>
</dbReference>
<dbReference type="Proteomes" id="UP000011087">
    <property type="component" value="Unassembled WGS sequence"/>
</dbReference>
<name>L1J2Y6_GUITC</name>
<comment type="similarity">
    <text evidence="1">Belongs to the PhzF family.</text>
</comment>
<dbReference type="GO" id="GO:0005737">
    <property type="term" value="C:cytoplasm"/>
    <property type="evidence" value="ECO:0007669"/>
    <property type="project" value="TreeGrafter"/>
</dbReference>
<dbReference type="RefSeq" id="XP_005829863.1">
    <property type="nucleotide sequence ID" value="XM_005829806.1"/>
</dbReference>
<dbReference type="EMBL" id="JH993014">
    <property type="protein sequence ID" value="EKX42883.1"/>
    <property type="molecule type" value="Genomic_DNA"/>
</dbReference>
<reference evidence="5" key="3">
    <citation type="submission" date="2015-06" db="UniProtKB">
        <authorList>
            <consortium name="EnsemblProtists"/>
        </authorList>
    </citation>
    <scope>IDENTIFICATION</scope>
</reference>
<dbReference type="SUPFAM" id="SSF54506">
    <property type="entry name" value="Diaminopimelate epimerase-like"/>
    <property type="match status" value="1"/>
</dbReference>
<dbReference type="PANTHER" id="PTHR13774">
    <property type="entry name" value="PHENAZINE BIOSYNTHESIS PROTEIN"/>
    <property type="match status" value="1"/>
</dbReference>
<evidence type="ECO:0000256" key="2">
    <source>
        <dbReference type="ARBA" id="ARBA00023235"/>
    </source>
</evidence>
<dbReference type="NCBIfam" id="TIGR00654">
    <property type="entry name" value="PhzF_family"/>
    <property type="match status" value="1"/>
</dbReference>
<dbReference type="InterPro" id="IPR003719">
    <property type="entry name" value="Phenazine_PhzF-like"/>
</dbReference>
<dbReference type="PANTHER" id="PTHR13774:SF17">
    <property type="entry name" value="PHENAZINE BIOSYNTHESIS-LIKE DOMAIN-CONTAINING PROTEIN"/>
    <property type="match status" value="1"/>
</dbReference>
<evidence type="ECO:0000256" key="3">
    <source>
        <dbReference type="PIRSR" id="PIRSR016184-1"/>
    </source>
</evidence>
<keyword evidence="6" id="KW-1185">Reference proteome</keyword>
<reference evidence="6" key="2">
    <citation type="submission" date="2012-11" db="EMBL/GenBank/DDBJ databases">
        <authorList>
            <person name="Kuo A."/>
            <person name="Curtis B.A."/>
            <person name="Tanifuji G."/>
            <person name="Burki F."/>
            <person name="Gruber A."/>
            <person name="Irimia M."/>
            <person name="Maruyama S."/>
            <person name="Arias M.C."/>
            <person name="Ball S.G."/>
            <person name="Gile G.H."/>
            <person name="Hirakawa Y."/>
            <person name="Hopkins J.F."/>
            <person name="Rensing S.A."/>
            <person name="Schmutz J."/>
            <person name="Symeonidi A."/>
            <person name="Elias M."/>
            <person name="Eveleigh R.J."/>
            <person name="Herman E.K."/>
            <person name="Klute M.J."/>
            <person name="Nakayama T."/>
            <person name="Obornik M."/>
            <person name="Reyes-Prieto A."/>
            <person name="Armbrust E.V."/>
            <person name="Aves S.J."/>
            <person name="Beiko R.G."/>
            <person name="Coutinho P."/>
            <person name="Dacks J.B."/>
            <person name="Durnford D.G."/>
            <person name="Fast N.M."/>
            <person name="Green B.R."/>
            <person name="Grisdale C."/>
            <person name="Hempe F."/>
            <person name="Henrissat B."/>
            <person name="Hoppner M.P."/>
            <person name="Ishida K.-I."/>
            <person name="Kim E."/>
            <person name="Koreny L."/>
            <person name="Kroth P.G."/>
            <person name="Liu Y."/>
            <person name="Malik S.-B."/>
            <person name="Maier U.G."/>
            <person name="McRose D."/>
            <person name="Mock T."/>
            <person name="Neilson J.A."/>
            <person name="Onodera N.T."/>
            <person name="Poole A.M."/>
            <person name="Pritham E.J."/>
            <person name="Richards T.A."/>
            <person name="Rocap G."/>
            <person name="Roy S.W."/>
            <person name="Sarai C."/>
            <person name="Schaack S."/>
            <person name="Shirato S."/>
            <person name="Slamovits C.H."/>
            <person name="Spencer D.F."/>
            <person name="Suzuki S."/>
            <person name="Worden A.Z."/>
            <person name="Zauner S."/>
            <person name="Barry K."/>
            <person name="Bell C."/>
            <person name="Bharti A.K."/>
            <person name="Crow J.A."/>
            <person name="Grimwood J."/>
            <person name="Kramer R."/>
            <person name="Lindquist E."/>
            <person name="Lucas S."/>
            <person name="Salamov A."/>
            <person name="McFadden G.I."/>
            <person name="Lane C.E."/>
            <person name="Keeling P.J."/>
            <person name="Gray M.W."/>
            <person name="Grigoriev I.V."/>
            <person name="Archibald J.M."/>
        </authorList>
    </citation>
    <scope>NUCLEOTIDE SEQUENCE</scope>
    <source>
        <strain evidence="6">CCMP2712</strain>
    </source>
</reference>
<sequence length="273" mass="30508">MESGRRVSLEQVDAFTRTCFKGNPAAVIEISEDAFPPDRVLQMMAEENNLSETAFWKRRKCELESELVADLRWFTPKVEVDICGHATLATAHSIFNKQPNVKKIFFHTRSGVLEVSTGADGKIEMIFPVFNPKARPDLLELFEQKLGVPAIAEVLWEEPLRDAVVVFPSVDTVLEFKPNMADIASLPSDAIIITAVGSKEGNYDFVYRFFAPKLGIFEDPVTGSAQCSLVPYWRQKLGKDELFSSQVSARTGELWGKMIAGIEGMHAVSFKEE</sequence>
<accession>L1J2Y6</accession>
<dbReference type="GO" id="GO:0016853">
    <property type="term" value="F:isomerase activity"/>
    <property type="evidence" value="ECO:0007669"/>
    <property type="project" value="UniProtKB-KW"/>
</dbReference>
<protein>
    <submittedName>
        <fullName evidence="4 5">Uncharacterized protein</fullName>
    </submittedName>
</protein>
<evidence type="ECO:0000313" key="4">
    <source>
        <dbReference type="EMBL" id="EKX42883.1"/>
    </source>
</evidence>
<dbReference type="Gene3D" id="3.10.310.10">
    <property type="entry name" value="Diaminopimelate Epimerase, Chain A, domain 1"/>
    <property type="match status" value="2"/>
</dbReference>
<dbReference type="OMA" id="DWALRWF"/>
<dbReference type="AlphaFoldDB" id="L1J2Y6"/>
<proteinExistence type="inferred from homology"/>
<dbReference type="GeneID" id="17299470"/>